<name>A0ABV3X2Z7_9FIRM</name>
<evidence type="ECO:0000313" key="3">
    <source>
        <dbReference type="Proteomes" id="UP001559623"/>
    </source>
</evidence>
<evidence type="ECO:0000256" key="1">
    <source>
        <dbReference type="SAM" id="Phobius"/>
    </source>
</evidence>
<feature type="transmembrane region" description="Helical" evidence="1">
    <location>
        <begin position="12"/>
        <end position="33"/>
    </location>
</feature>
<accession>A0ABV3X2Z7</accession>
<evidence type="ECO:0008006" key="4">
    <source>
        <dbReference type="Google" id="ProtNLM"/>
    </source>
</evidence>
<dbReference type="PROSITE" id="PS51257">
    <property type="entry name" value="PROKAR_LIPOPROTEIN"/>
    <property type="match status" value="1"/>
</dbReference>
<proteinExistence type="predicted"/>
<dbReference type="RefSeq" id="WP_368846190.1">
    <property type="nucleotide sequence ID" value="NZ_CP194411.1"/>
</dbReference>
<reference evidence="2 3" key="1">
    <citation type="submission" date="2023-04" db="EMBL/GenBank/DDBJ databases">
        <title>Genome Sequence of Selenomonas sputigena ATCC 33150.</title>
        <authorList>
            <person name="Miller D.P."/>
            <person name="Anvari S."/>
            <person name="Polson S.W."/>
            <person name="Macdonald M."/>
            <person name="Mcdowell J.V."/>
        </authorList>
    </citation>
    <scope>NUCLEOTIDE SEQUENCE [LARGE SCALE GENOMIC DNA]</scope>
    <source>
        <strain evidence="2 3">ATCC 33150</strain>
    </source>
</reference>
<dbReference type="Proteomes" id="UP001559623">
    <property type="component" value="Unassembled WGS sequence"/>
</dbReference>
<keyword evidence="1" id="KW-0472">Membrane</keyword>
<evidence type="ECO:0000313" key="2">
    <source>
        <dbReference type="EMBL" id="MEX5284483.1"/>
    </source>
</evidence>
<protein>
    <recommendedName>
        <fullName evidence="4">Lipoprotein</fullName>
    </recommendedName>
</protein>
<gene>
    <name evidence="2" type="ORF">QCO44_02330</name>
</gene>
<comment type="caution">
    <text evidence="2">The sequence shown here is derived from an EMBL/GenBank/DDBJ whole genome shotgun (WGS) entry which is preliminary data.</text>
</comment>
<organism evidence="2 3">
    <name type="scientific">Selenomonas sputigena</name>
    <dbReference type="NCBI Taxonomy" id="69823"/>
    <lineage>
        <taxon>Bacteria</taxon>
        <taxon>Bacillati</taxon>
        <taxon>Bacillota</taxon>
        <taxon>Negativicutes</taxon>
        <taxon>Selenomonadales</taxon>
        <taxon>Selenomonadaceae</taxon>
        <taxon>Selenomonas</taxon>
    </lineage>
</organism>
<keyword evidence="3" id="KW-1185">Reference proteome</keyword>
<dbReference type="EMBL" id="JARVLH010000001">
    <property type="protein sequence ID" value="MEX5284483.1"/>
    <property type="molecule type" value="Genomic_DNA"/>
</dbReference>
<keyword evidence="1" id="KW-0812">Transmembrane</keyword>
<sequence length="291" mass="32779">MTTGFKRIHLWDLFGALSLLSTFILSGCSFMYATENSDPYTADDVIAMVEEKFAACNPHLVLEETQLEKEKPFQRAIYVLRDEANDFTFSCNAVVRRPTLPLPCAQRDTNAFFHYATGYAAHLNEHIRSITAEYNFRTATTEEAEMLIHSNATRKHLNRQVPLFEEGDFIFVTDGAQGADMTAACKRLYELYRPKGDGTLLSALYGRSITFYYLTPTEEDLTKATFIASFFLSLKGSTDWASTLSVNQGSSSNEKDPAVMEKNLSHYFDICLRKAQEAAQRETGNHAPAQH</sequence>
<keyword evidence="1" id="KW-1133">Transmembrane helix</keyword>